<dbReference type="PROSITE" id="PS00211">
    <property type="entry name" value="ABC_TRANSPORTER_1"/>
    <property type="match status" value="1"/>
</dbReference>
<dbReference type="PANTHER" id="PTHR24221:SF503">
    <property type="entry name" value="MITOCHONDRIAL POTASSIUM CHANNEL ATP-BINDING SUBUNIT"/>
    <property type="match status" value="1"/>
</dbReference>
<dbReference type="SMART" id="SM00382">
    <property type="entry name" value="AAA"/>
    <property type="match status" value="1"/>
</dbReference>
<keyword evidence="3" id="KW-0813">Transport</keyword>
<organism evidence="15">
    <name type="scientific">Schistocephalus solidus</name>
    <name type="common">Tapeworm</name>
    <dbReference type="NCBI Taxonomy" id="70667"/>
    <lineage>
        <taxon>Eukaryota</taxon>
        <taxon>Metazoa</taxon>
        <taxon>Spiralia</taxon>
        <taxon>Lophotrochozoa</taxon>
        <taxon>Platyhelminthes</taxon>
        <taxon>Cestoda</taxon>
        <taxon>Eucestoda</taxon>
        <taxon>Diphyllobothriidea</taxon>
        <taxon>Diphyllobothriidae</taxon>
        <taxon>Schistocephalus</taxon>
    </lineage>
</organism>
<dbReference type="InterPro" id="IPR036640">
    <property type="entry name" value="ABC1_TM_sf"/>
</dbReference>
<evidence type="ECO:0000313" key="15">
    <source>
        <dbReference type="WBParaSite" id="SSLN_0000802801-mRNA-1"/>
    </source>
</evidence>
<dbReference type="SUPFAM" id="SSF52540">
    <property type="entry name" value="P-loop containing nucleoside triphosphate hydrolases"/>
    <property type="match status" value="1"/>
</dbReference>
<sequence>LLNKKKLSQQADSSALNVLYFISPKKVKELLQEPTEPADNDSLDESRNKHTVLGISGERLTKRMRKELFGAMLKQEAGWFDRPENQSGHLANRLATEVPCLRKVSGERGGVIVEGLVLVIVSLILAFYFSWQLALVNLAFIPPLALAGALQAQDMVSSVGANAVAGSEIVQESVSAHRTLASLAVQSHFYSAFQEKFLGARRSVMVLTFGAQGLGRAVSFLPSLNDAVNGAKKIFDTLDRQSRLPTDEGEEPSAAVRGEVEFRNVHFRYPTRPGVKVLKGFDHTVKSKTNTAFVGQSGCGKTTCLQLIQRLYDPDDHGQQSGIFLDGLNLRQLKPSWIRRQIAIVSQEPNLFDMSIQDNIGYGALDRETTIEEIIEVARAANIHDFIQSLPEGYDTQIGFRGSELSGGQKQRIAIARALLRKPAILLLDEATSALDMESERVVQAALDKAMAVGERTSLLVAHRLTTVENCDQIVVLQNGRKVESGSPDALMRAKGAYFALHNADEAVKK</sequence>
<evidence type="ECO:0000259" key="13">
    <source>
        <dbReference type="PROSITE" id="PS50893"/>
    </source>
</evidence>
<keyword evidence="10 12" id="KW-0472">Membrane</keyword>
<dbReference type="Pfam" id="PF00664">
    <property type="entry name" value="ABC_membrane"/>
    <property type="match status" value="1"/>
</dbReference>
<dbReference type="PANTHER" id="PTHR24221">
    <property type="entry name" value="ATP-BINDING CASSETTE SUB-FAMILY B"/>
    <property type="match status" value="1"/>
</dbReference>
<dbReference type="GO" id="GO:0016887">
    <property type="term" value="F:ATP hydrolysis activity"/>
    <property type="evidence" value="ECO:0007669"/>
    <property type="project" value="InterPro"/>
</dbReference>
<evidence type="ECO:0000256" key="6">
    <source>
        <dbReference type="ARBA" id="ARBA00022741"/>
    </source>
</evidence>
<evidence type="ECO:0000256" key="11">
    <source>
        <dbReference type="ARBA" id="ARBA00023180"/>
    </source>
</evidence>
<comment type="subcellular location">
    <subcellularLocation>
        <location evidence="1">Membrane</location>
        <topology evidence="1">Multi-pass membrane protein</topology>
    </subcellularLocation>
</comment>
<accession>A0A183SU35</accession>
<evidence type="ECO:0000256" key="1">
    <source>
        <dbReference type="ARBA" id="ARBA00004141"/>
    </source>
</evidence>
<keyword evidence="4 12" id="KW-0812">Transmembrane</keyword>
<reference evidence="15" key="1">
    <citation type="submission" date="2016-06" db="UniProtKB">
        <authorList>
            <consortium name="WormBaseParasite"/>
        </authorList>
    </citation>
    <scope>IDENTIFICATION</scope>
</reference>
<dbReference type="InterPro" id="IPR003593">
    <property type="entry name" value="AAA+_ATPase"/>
</dbReference>
<dbReference type="InterPro" id="IPR011527">
    <property type="entry name" value="ABC1_TM_dom"/>
</dbReference>
<dbReference type="Gene3D" id="1.20.1560.10">
    <property type="entry name" value="ABC transporter type 1, transmembrane domain"/>
    <property type="match status" value="2"/>
</dbReference>
<evidence type="ECO:0000256" key="8">
    <source>
        <dbReference type="ARBA" id="ARBA00022967"/>
    </source>
</evidence>
<dbReference type="InterPro" id="IPR027417">
    <property type="entry name" value="P-loop_NTPase"/>
</dbReference>
<evidence type="ECO:0000256" key="5">
    <source>
        <dbReference type="ARBA" id="ARBA00022737"/>
    </source>
</evidence>
<dbReference type="InterPro" id="IPR017871">
    <property type="entry name" value="ABC_transporter-like_CS"/>
</dbReference>
<dbReference type="CDD" id="cd03249">
    <property type="entry name" value="ABC_MTABC3_MDL1_MDL2"/>
    <property type="match status" value="1"/>
</dbReference>
<dbReference type="AlphaFoldDB" id="A0A183SU35"/>
<keyword evidence="6" id="KW-0547">Nucleotide-binding</keyword>
<evidence type="ECO:0000256" key="2">
    <source>
        <dbReference type="ARBA" id="ARBA00007577"/>
    </source>
</evidence>
<dbReference type="GO" id="GO:0140359">
    <property type="term" value="F:ABC-type transporter activity"/>
    <property type="evidence" value="ECO:0007669"/>
    <property type="project" value="InterPro"/>
</dbReference>
<keyword evidence="9 12" id="KW-1133">Transmembrane helix</keyword>
<evidence type="ECO:0000256" key="4">
    <source>
        <dbReference type="ARBA" id="ARBA00022692"/>
    </source>
</evidence>
<dbReference type="CDD" id="cd18578">
    <property type="entry name" value="ABC_6TM_Pgp_ABCB1_D2_like"/>
    <property type="match status" value="1"/>
</dbReference>
<keyword evidence="11" id="KW-0325">Glycoprotein</keyword>
<dbReference type="SUPFAM" id="SSF90123">
    <property type="entry name" value="ABC transporter transmembrane region"/>
    <property type="match status" value="1"/>
</dbReference>
<dbReference type="GO" id="GO:0016020">
    <property type="term" value="C:membrane"/>
    <property type="evidence" value="ECO:0007669"/>
    <property type="project" value="UniProtKB-SubCell"/>
</dbReference>
<name>A0A183SU35_SCHSO</name>
<dbReference type="InterPro" id="IPR039421">
    <property type="entry name" value="Type_1_exporter"/>
</dbReference>
<evidence type="ECO:0000256" key="3">
    <source>
        <dbReference type="ARBA" id="ARBA00022448"/>
    </source>
</evidence>
<evidence type="ECO:0000256" key="9">
    <source>
        <dbReference type="ARBA" id="ARBA00022989"/>
    </source>
</evidence>
<evidence type="ECO:0000256" key="7">
    <source>
        <dbReference type="ARBA" id="ARBA00022840"/>
    </source>
</evidence>
<keyword evidence="5" id="KW-0677">Repeat</keyword>
<dbReference type="GO" id="GO:0005524">
    <property type="term" value="F:ATP binding"/>
    <property type="evidence" value="ECO:0007669"/>
    <property type="project" value="UniProtKB-KW"/>
</dbReference>
<dbReference type="PROSITE" id="PS50929">
    <property type="entry name" value="ABC_TM1F"/>
    <property type="match status" value="1"/>
</dbReference>
<comment type="similarity">
    <text evidence="2">Belongs to the ABC transporter superfamily. ABCB family. Multidrug resistance exporter (TC 3.A.1.201) subfamily.</text>
</comment>
<feature type="transmembrane region" description="Helical" evidence="12">
    <location>
        <begin position="111"/>
        <end position="131"/>
    </location>
</feature>
<keyword evidence="8" id="KW-1278">Translocase</keyword>
<feature type="domain" description="ABC transmembrane type-1" evidence="14">
    <location>
        <begin position="52"/>
        <end position="224"/>
    </location>
</feature>
<keyword evidence="7" id="KW-0067">ATP-binding</keyword>
<feature type="domain" description="ABC transporter" evidence="13">
    <location>
        <begin position="260"/>
        <end position="504"/>
    </location>
</feature>
<evidence type="ECO:0000259" key="14">
    <source>
        <dbReference type="PROSITE" id="PS50929"/>
    </source>
</evidence>
<dbReference type="WBParaSite" id="SSLN_0000802801-mRNA-1">
    <property type="protein sequence ID" value="SSLN_0000802801-mRNA-1"/>
    <property type="gene ID" value="SSLN_0000802801"/>
</dbReference>
<dbReference type="InterPro" id="IPR003439">
    <property type="entry name" value="ABC_transporter-like_ATP-bd"/>
</dbReference>
<protein>
    <submittedName>
        <fullName evidence="15">ABC transporter domain-containing protein</fullName>
    </submittedName>
</protein>
<evidence type="ECO:0000256" key="10">
    <source>
        <dbReference type="ARBA" id="ARBA00023136"/>
    </source>
</evidence>
<dbReference type="FunFam" id="3.40.50.300:FF:000479">
    <property type="entry name" value="Multidrug resistance protein 1A"/>
    <property type="match status" value="1"/>
</dbReference>
<evidence type="ECO:0000256" key="12">
    <source>
        <dbReference type="SAM" id="Phobius"/>
    </source>
</evidence>
<dbReference type="Pfam" id="PF00005">
    <property type="entry name" value="ABC_tran"/>
    <property type="match status" value="1"/>
</dbReference>
<dbReference type="PROSITE" id="PS50893">
    <property type="entry name" value="ABC_TRANSPORTER_2"/>
    <property type="match status" value="1"/>
</dbReference>
<dbReference type="Gene3D" id="3.40.50.300">
    <property type="entry name" value="P-loop containing nucleotide triphosphate hydrolases"/>
    <property type="match status" value="1"/>
</dbReference>
<proteinExistence type="inferred from homology"/>